<evidence type="ECO:0000256" key="2">
    <source>
        <dbReference type="ARBA" id="ARBA00022676"/>
    </source>
</evidence>
<comment type="caution">
    <text evidence="5">The sequence shown here is derived from an EMBL/GenBank/DDBJ whole genome shotgun (WGS) entry which is preliminary data.</text>
</comment>
<evidence type="ECO:0000256" key="1">
    <source>
        <dbReference type="ARBA" id="ARBA00009995"/>
    </source>
</evidence>
<dbReference type="GO" id="GO:0008194">
    <property type="term" value="F:UDP-glycosyltransferase activity"/>
    <property type="evidence" value="ECO:0007669"/>
    <property type="project" value="InterPro"/>
</dbReference>
<dbReference type="PANTHER" id="PTHR48043">
    <property type="entry name" value="EG:EG0003.4 PROTEIN-RELATED"/>
    <property type="match status" value="1"/>
</dbReference>
<comment type="similarity">
    <text evidence="1">Belongs to the UDP-glycosyltransferase family.</text>
</comment>
<dbReference type="CDD" id="cd03784">
    <property type="entry name" value="GT1_Gtf-like"/>
    <property type="match status" value="3"/>
</dbReference>
<dbReference type="PANTHER" id="PTHR48043:SF114">
    <property type="entry name" value="IP04436P-RELATED"/>
    <property type="match status" value="1"/>
</dbReference>
<protein>
    <submittedName>
        <fullName evidence="5">Uncharacterized protein</fullName>
    </submittedName>
</protein>
<sequence length="1406" mass="157375">MRLIILLFLISNGLNLVLSARILGLFPHPGKSHQIIFDRVMTALPGRGHHVTVATFFPLQNPPDNYTQVNLQELAQLRMESVSSADFEYPRWFERIPIIGSIIDQYAQHQVLGNVALDICEKLIKYAPLKEVLKKEYDLVIVETFSSVCMHGLLDVYEIKAPVVALASCSLFPGVARRMGAGDNPAYVPIVSSSFSQEMTYFERLENTILHILFNDFYDKFHKKEQALIERVFKRDIEDINALATNVSLILVNTHHVYSGVYPLVPGIVEIGGIHVTPSNRSLPPHIEKFVNEAKNGVILFSFGSQISSTSISSRVQQLLIKVFSHLKQRVIWKHSTAAEDGTFIGRNILRVKWLPQVELLQHPKVLALVGHGGLLGIYEAIAFGKPSLAIPIFADHKLNSAALKAIGVGEVLPIVDLQEENLSRALQLVLSEKIRQRARLVASMWNDRENPPMDTALFWIERVDVQSQIEAGKCNMHLHTSCFVILQAACIVQAARILGLFPHPGKSHQMVFDPLLKRLAERGHHLTVATFFPLENPPSNYTEISLQSLAELRLETFSAEDFEKPSFLMRVPILGDTLSQYVQHDGLGKLVAVICEKLTKYQPLNDALKNDYDLVIVERFDSACVHGLLEVFGITAPVIGISSCALMPGDAALMGADGNPAYVPIVTSSFSHRMPFLQRVENFIASLVLQHKYQTIRSKEREIIEKHYGRSITDLDKQIQKIALLFVNTFFESNGVYPLVPGIVEIGGIHIDPVHRTLPNYIKRFITESEHGVILFSFGSQLSSTSISKEKQEMFINAFSKLKERVLWKFADSDPEGTFVGSNILRVKWIPQNDLLQHPKVKAFICHGGMLGSLEAVSAGKPMIIIPIFADQKLNAAALKASSDAEVLSLADLKEEELDKALQNVLSERTRIKAELVSAMWHDRPASPLETAVFWTERVIRWTNQSSLYSEARNLTFYQYSLLDVSCKESGTMHFKVIKCLLLLTIFKSVESARILGLFQFPSKSHQAMFNHIMKTLAERGHHITAATFFPMDNKPENYTEINLQSLAPLKLETVDISTYEFPRWYTQIPVIGRSIDQYDQFLTLGKSSLSTCEKLISYKPLLNAMKEEYDVVIFETLNEGCVLSLLAAFEVKAPLVGISTTIFLPKDTIRMGADNNPAYVPVLTSSFTHRMSFLERLENFLIYLIAKAHNQNIWNQERAMVEERFGKTILSVEDIDVAVTLVNTFPDLNGVNPGVPGIIEIGGLHIQGGNKKLPGFIQKFLDEADDGVVIFSFGSQINSTSLSERKQEMFLNAFGKLKQRVLWKYTDSAEAGTYIRKNVLQVKWLPQAELIKHPKVKAMIYHGGMLGLTEAISAGKPLIIVPIFVDQRVNAATIKAAGIGEMLSLPDVQEEDIDAALQSVLSEK</sequence>
<gene>
    <name evidence="5" type="ORF">LNINA_LOCUS751</name>
</gene>
<keyword evidence="2" id="KW-0328">Glycosyltransferase</keyword>
<evidence type="ECO:0000256" key="4">
    <source>
        <dbReference type="SAM" id="SignalP"/>
    </source>
</evidence>
<evidence type="ECO:0000313" key="6">
    <source>
        <dbReference type="Proteomes" id="UP001497472"/>
    </source>
</evidence>
<proteinExistence type="inferred from homology"/>
<keyword evidence="6" id="KW-1185">Reference proteome</keyword>
<dbReference type="InterPro" id="IPR002213">
    <property type="entry name" value="UDP_glucos_trans"/>
</dbReference>
<dbReference type="InterPro" id="IPR050271">
    <property type="entry name" value="UDP-glycosyltransferase"/>
</dbReference>
<dbReference type="PROSITE" id="PS00375">
    <property type="entry name" value="UDPGT"/>
    <property type="match status" value="1"/>
</dbReference>
<dbReference type="SUPFAM" id="SSF53756">
    <property type="entry name" value="UDP-Glycosyltransferase/glycogen phosphorylase"/>
    <property type="match status" value="3"/>
</dbReference>
<feature type="chain" id="PRO_5043438218" evidence="4">
    <location>
        <begin position="20"/>
        <end position="1406"/>
    </location>
</feature>
<dbReference type="Gene3D" id="3.40.50.2000">
    <property type="entry name" value="Glycogen Phosphorylase B"/>
    <property type="match status" value="3"/>
</dbReference>
<keyword evidence="3" id="KW-0808">Transferase</keyword>
<feature type="signal peptide" evidence="4">
    <location>
        <begin position="1"/>
        <end position="19"/>
    </location>
</feature>
<dbReference type="Pfam" id="PF00201">
    <property type="entry name" value="UDPGT"/>
    <property type="match status" value="3"/>
</dbReference>
<dbReference type="InterPro" id="IPR035595">
    <property type="entry name" value="UDP_glycos_trans_CS"/>
</dbReference>
<dbReference type="FunFam" id="3.40.50.2000:FF:000050">
    <property type="entry name" value="UDP-glucuronosyltransferase"/>
    <property type="match status" value="3"/>
</dbReference>
<name>A0AAV1IX86_9NEOP</name>
<evidence type="ECO:0000313" key="5">
    <source>
        <dbReference type="EMBL" id="CAK1540719.1"/>
    </source>
</evidence>
<dbReference type="EMBL" id="CAVLEF010000001">
    <property type="protein sequence ID" value="CAK1540719.1"/>
    <property type="molecule type" value="Genomic_DNA"/>
</dbReference>
<reference evidence="5 6" key="1">
    <citation type="submission" date="2023-11" db="EMBL/GenBank/DDBJ databases">
        <authorList>
            <person name="Okamura Y."/>
        </authorList>
    </citation>
    <scope>NUCLEOTIDE SEQUENCE [LARGE SCALE GENOMIC DNA]</scope>
</reference>
<evidence type="ECO:0000256" key="3">
    <source>
        <dbReference type="ARBA" id="ARBA00022679"/>
    </source>
</evidence>
<organism evidence="5 6">
    <name type="scientific">Leptosia nina</name>
    <dbReference type="NCBI Taxonomy" id="320188"/>
    <lineage>
        <taxon>Eukaryota</taxon>
        <taxon>Metazoa</taxon>
        <taxon>Ecdysozoa</taxon>
        <taxon>Arthropoda</taxon>
        <taxon>Hexapoda</taxon>
        <taxon>Insecta</taxon>
        <taxon>Pterygota</taxon>
        <taxon>Neoptera</taxon>
        <taxon>Endopterygota</taxon>
        <taxon>Lepidoptera</taxon>
        <taxon>Glossata</taxon>
        <taxon>Ditrysia</taxon>
        <taxon>Papilionoidea</taxon>
        <taxon>Pieridae</taxon>
        <taxon>Pierinae</taxon>
        <taxon>Leptosia</taxon>
    </lineage>
</organism>
<accession>A0AAV1IX86</accession>
<keyword evidence="4" id="KW-0732">Signal</keyword>
<dbReference type="Proteomes" id="UP001497472">
    <property type="component" value="Unassembled WGS sequence"/>
</dbReference>